<dbReference type="EMBL" id="JANKHO010002485">
    <property type="protein sequence ID" value="KAJ3492075.1"/>
    <property type="molecule type" value="Genomic_DNA"/>
</dbReference>
<accession>A0A9W8MRS7</accession>
<sequence length="210" mass="22922">MTVQLNHSFRLSGHRDAISGISFNPSGTKLASASLDGLINIWSVTTGLPLHEPLQRPFSFTSIAWIDDYILVAGVNCGGVLLIKSGQKSLDCHFYRIHSCAIEYIVPRPGKLATADKSEICVSSFGNFRTSLRQNLDLLALLPSPPIQVVKGSEKDVVVTSLHWAASWGSDALIATYFYHGIVYVHSFPVQVVQARIHPEPDALYSVSGM</sequence>
<organism evidence="2 3">
    <name type="scientific">Agrocybe chaxingu</name>
    <dbReference type="NCBI Taxonomy" id="84603"/>
    <lineage>
        <taxon>Eukaryota</taxon>
        <taxon>Fungi</taxon>
        <taxon>Dikarya</taxon>
        <taxon>Basidiomycota</taxon>
        <taxon>Agaricomycotina</taxon>
        <taxon>Agaricomycetes</taxon>
        <taxon>Agaricomycetidae</taxon>
        <taxon>Agaricales</taxon>
        <taxon>Agaricineae</taxon>
        <taxon>Strophariaceae</taxon>
        <taxon>Agrocybe</taxon>
    </lineage>
</organism>
<protein>
    <submittedName>
        <fullName evidence="2">Uncharacterized protein</fullName>
    </submittedName>
</protein>
<dbReference type="Gene3D" id="2.130.10.10">
    <property type="entry name" value="YVTN repeat-like/Quinoprotein amine dehydrogenase"/>
    <property type="match status" value="1"/>
</dbReference>
<gene>
    <name evidence="2" type="ORF">NLJ89_g11275</name>
</gene>
<evidence type="ECO:0000256" key="1">
    <source>
        <dbReference type="PROSITE-ProRule" id="PRU00221"/>
    </source>
</evidence>
<evidence type="ECO:0000313" key="2">
    <source>
        <dbReference type="EMBL" id="KAJ3492075.1"/>
    </source>
</evidence>
<dbReference type="InterPro" id="IPR015943">
    <property type="entry name" value="WD40/YVTN_repeat-like_dom_sf"/>
</dbReference>
<dbReference type="Pfam" id="PF00400">
    <property type="entry name" value="WD40"/>
    <property type="match status" value="1"/>
</dbReference>
<dbReference type="InterPro" id="IPR036322">
    <property type="entry name" value="WD40_repeat_dom_sf"/>
</dbReference>
<dbReference type="PROSITE" id="PS50082">
    <property type="entry name" value="WD_REPEATS_2"/>
    <property type="match status" value="1"/>
</dbReference>
<reference evidence="2" key="1">
    <citation type="submission" date="2022-07" db="EMBL/GenBank/DDBJ databases">
        <title>Genome Sequence of Agrocybe chaxingu.</title>
        <authorList>
            <person name="Buettner E."/>
        </authorList>
    </citation>
    <scope>NUCLEOTIDE SEQUENCE</scope>
    <source>
        <strain evidence="2">MP-N11</strain>
    </source>
</reference>
<keyword evidence="3" id="KW-1185">Reference proteome</keyword>
<feature type="repeat" description="WD" evidence="1">
    <location>
        <begin position="11"/>
        <end position="52"/>
    </location>
</feature>
<dbReference type="AlphaFoldDB" id="A0A9W8MRS7"/>
<dbReference type="SUPFAM" id="SSF50978">
    <property type="entry name" value="WD40 repeat-like"/>
    <property type="match status" value="1"/>
</dbReference>
<dbReference type="Proteomes" id="UP001148786">
    <property type="component" value="Unassembled WGS sequence"/>
</dbReference>
<proteinExistence type="predicted"/>
<evidence type="ECO:0000313" key="3">
    <source>
        <dbReference type="Proteomes" id="UP001148786"/>
    </source>
</evidence>
<dbReference type="OrthoDB" id="3238562at2759"/>
<name>A0A9W8MRS7_9AGAR</name>
<dbReference type="PROSITE" id="PS50294">
    <property type="entry name" value="WD_REPEATS_REGION"/>
    <property type="match status" value="1"/>
</dbReference>
<comment type="caution">
    <text evidence="2">The sequence shown here is derived from an EMBL/GenBank/DDBJ whole genome shotgun (WGS) entry which is preliminary data.</text>
</comment>
<dbReference type="SMART" id="SM00320">
    <property type="entry name" value="WD40"/>
    <property type="match status" value="1"/>
</dbReference>
<dbReference type="InterPro" id="IPR001680">
    <property type="entry name" value="WD40_rpt"/>
</dbReference>
<keyword evidence="1" id="KW-0853">WD repeat</keyword>